<proteinExistence type="inferred from homology"/>
<dbReference type="Proteomes" id="UP000239772">
    <property type="component" value="Unassembled WGS sequence"/>
</dbReference>
<dbReference type="GO" id="GO:0016020">
    <property type="term" value="C:membrane"/>
    <property type="evidence" value="ECO:0007669"/>
    <property type="project" value="TreeGrafter"/>
</dbReference>
<dbReference type="PROSITE" id="PS51829">
    <property type="entry name" value="P_HOMO_B"/>
    <property type="match status" value="1"/>
</dbReference>
<dbReference type="Gene3D" id="2.150.10.10">
    <property type="entry name" value="Serralysin-like metalloprotease, C-terminal"/>
    <property type="match status" value="2"/>
</dbReference>
<dbReference type="GO" id="GO:0005737">
    <property type="term" value="C:cytoplasm"/>
    <property type="evidence" value="ECO:0007669"/>
    <property type="project" value="UniProtKB-ARBA"/>
</dbReference>
<dbReference type="SUPFAM" id="SSF49785">
    <property type="entry name" value="Galactose-binding domain-like"/>
    <property type="match status" value="1"/>
</dbReference>
<dbReference type="GO" id="GO:0012505">
    <property type="term" value="C:endomembrane system"/>
    <property type="evidence" value="ECO:0007669"/>
    <property type="project" value="UniProtKB-ARBA"/>
</dbReference>
<dbReference type="PANTHER" id="PTHR42884">
    <property type="entry name" value="PROPROTEIN CONVERTASE SUBTILISIN/KEXIN-RELATED"/>
    <property type="match status" value="1"/>
</dbReference>
<dbReference type="GO" id="GO:0016485">
    <property type="term" value="P:protein processing"/>
    <property type="evidence" value="ECO:0007669"/>
    <property type="project" value="TreeGrafter"/>
</dbReference>
<dbReference type="InterPro" id="IPR002884">
    <property type="entry name" value="P_dom"/>
</dbReference>
<dbReference type="InterPro" id="IPR000209">
    <property type="entry name" value="Peptidase_S8/S53_dom"/>
</dbReference>
<dbReference type="Pfam" id="PF00353">
    <property type="entry name" value="HemolysinCabind"/>
    <property type="match status" value="4"/>
</dbReference>
<evidence type="ECO:0000256" key="3">
    <source>
        <dbReference type="ARBA" id="ARBA00022825"/>
    </source>
</evidence>
<evidence type="ECO:0000256" key="5">
    <source>
        <dbReference type="PROSITE-ProRule" id="PRU01240"/>
    </source>
</evidence>
<organism evidence="7 8">
    <name type="scientific">Alsobacter soli</name>
    <dbReference type="NCBI Taxonomy" id="2109933"/>
    <lineage>
        <taxon>Bacteria</taxon>
        <taxon>Pseudomonadati</taxon>
        <taxon>Pseudomonadota</taxon>
        <taxon>Alphaproteobacteria</taxon>
        <taxon>Hyphomicrobiales</taxon>
        <taxon>Alsobacteraceae</taxon>
        <taxon>Alsobacter</taxon>
    </lineage>
</organism>
<dbReference type="InterPro" id="IPR001343">
    <property type="entry name" value="Hemolysn_Ca-bd"/>
</dbReference>
<dbReference type="Pfam" id="PF00082">
    <property type="entry name" value="Peptidase_S8"/>
    <property type="match status" value="1"/>
</dbReference>
<accession>A0A2T1HPM3</accession>
<dbReference type="PROSITE" id="PS00137">
    <property type="entry name" value="SUBTILASE_HIS"/>
    <property type="match status" value="1"/>
</dbReference>
<dbReference type="PROSITE" id="PS00330">
    <property type="entry name" value="HEMOLYSIN_CALCIUM"/>
    <property type="match status" value="3"/>
</dbReference>
<dbReference type="PRINTS" id="PR00313">
    <property type="entry name" value="CABNDNGRPT"/>
</dbReference>
<protein>
    <recommendedName>
        <fullName evidence="6">P/Homo B domain-containing protein</fullName>
    </recommendedName>
</protein>
<feature type="active site" description="Charge relay system" evidence="4 5">
    <location>
        <position position="165"/>
    </location>
</feature>
<dbReference type="SUPFAM" id="SSF51120">
    <property type="entry name" value="beta-Roll"/>
    <property type="match status" value="4"/>
</dbReference>
<dbReference type="InterPro" id="IPR015500">
    <property type="entry name" value="Peptidase_S8_subtilisin-rel"/>
</dbReference>
<feature type="active site" description="Charge relay system" evidence="4 5">
    <location>
        <position position="345"/>
    </location>
</feature>
<dbReference type="PROSITE" id="PS51892">
    <property type="entry name" value="SUBTILASE"/>
    <property type="match status" value="1"/>
</dbReference>
<keyword evidence="2 5" id="KW-0378">Hydrolase</keyword>
<gene>
    <name evidence="7" type="ORF">SLNSH_18220</name>
</gene>
<dbReference type="InterPro" id="IPR036852">
    <property type="entry name" value="Peptidase_S8/S53_dom_sf"/>
</dbReference>
<dbReference type="GO" id="GO:0005509">
    <property type="term" value="F:calcium ion binding"/>
    <property type="evidence" value="ECO:0007669"/>
    <property type="project" value="InterPro"/>
</dbReference>
<feature type="domain" description="P/Homo B" evidence="6">
    <location>
        <begin position="439"/>
        <end position="574"/>
    </location>
</feature>
<comment type="caution">
    <text evidence="7">The sequence shown here is derived from an EMBL/GenBank/DDBJ whole genome shotgun (WGS) entry which is preliminary data.</text>
</comment>
<feature type="active site" description="Charge relay system" evidence="4 5">
    <location>
        <position position="133"/>
    </location>
</feature>
<dbReference type="InterPro" id="IPR011049">
    <property type="entry name" value="Serralysin-like_metalloprot_C"/>
</dbReference>
<evidence type="ECO:0000256" key="1">
    <source>
        <dbReference type="ARBA" id="ARBA00022670"/>
    </source>
</evidence>
<evidence type="ECO:0000259" key="6">
    <source>
        <dbReference type="PROSITE" id="PS51829"/>
    </source>
</evidence>
<evidence type="ECO:0000256" key="2">
    <source>
        <dbReference type="ARBA" id="ARBA00022801"/>
    </source>
</evidence>
<dbReference type="GO" id="GO:0004252">
    <property type="term" value="F:serine-type endopeptidase activity"/>
    <property type="evidence" value="ECO:0007669"/>
    <property type="project" value="UniProtKB-UniRule"/>
</dbReference>
<reference evidence="8" key="1">
    <citation type="submission" date="2018-03" db="EMBL/GenBank/DDBJ databases">
        <authorList>
            <person name="Sun L."/>
            <person name="Liu H."/>
            <person name="Chen W."/>
            <person name="Huang K."/>
            <person name="Liu W."/>
            <person name="Gao X."/>
        </authorList>
    </citation>
    <scope>NUCLEOTIDE SEQUENCE [LARGE SCALE GENOMIC DNA]</scope>
    <source>
        <strain evidence="8">SH9</strain>
    </source>
</reference>
<keyword evidence="3 5" id="KW-0720">Serine protease</keyword>
<evidence type="ECO:0000313" key="7">
    <source>
        <dbReference type="EMBL" id="PSC03577.1"/>
    </source>
</evidence>
<dbReference type="PROSITE" id="PS00138">
    <property type="entry name" value="SUBTILASE_SER"/>
    <property type="match status" value="1"/>
</dbReference>
<name>A0A2T1HPM3_9HYPH</name>
<dbReference type="PRINTS" id="PR00723">
    <property type="entry name" value="SUBTILISIN"/>
</dbReference>
<dbReference type="EMBL" id="PVZS01000023">
    <property type="protein sequence ID" value="PSC03577.1"/>
    <property type="molecule type" value="Genomic_DNA"/>
</dbReference>
<dbReference type="AlphaFoldDB" id="A0A2T1HPM3"/>
<dbReference type="Gene3D" id="2.60.120.260">
    <property type="entry name" value="Galactose-binding domain-like"/>
    <property type="match status" value="1"/>
</dbReference>
<dbReference type="PANTHER" id="PTHR42884:SF14">
    <property type="entry name" value="NEUROENDOCRINE CONVERTASE 1"/>
    <property type="match status" value="1"/>
</dbReference>
<keyword evidence="8" id="KW-1185">Reference proteome</keyword>
<dbReference type="InterPro" id="IPR022398">
    <property type="entry name" value="Peptidase_S8_His-AS"/>
</dbReference>
<sequence>MNRGLSMAAFASNKLDHRYFRGQAEPGDDAAGQDWLSPATIAAGEDAIGLDLALILGRRPCSQQEVAPASGPATGAAFELPAAGAPAMGGLFTPAALAPGSATASKEWHLTTIGVQRVWDDYTGAGVRVGVYDEGVDKTATINYDASRELTINGVKEDAVGHAVHGTAVAGLIAGKVDSQAVGVAFGAKVTSENVFTGSGSGSGMIPIIQGAAANFDVINNSWGWVDRFADPLGAGSFGTALVNALAYDVQYGRNGKGVVIVESAGNDGLDHTDGNAQEFAATRYTITVGAIADTGDVSFYSTRGADVLVSAPSNGGYKGLWTEDVTGAGGYSSGNYTASFGGTSGAAPIVSGVAALMLQANPNLGWRDVQEIMALSADATGQAKLTGGVPVNPYWQFGWTINRATDWNGGGMHFSNDVGFGQIDAYTAARLAEVWSLFNPAAATSANEQKLSYAGAVGKTVLDNQTTSFTVAVDKDVRAEHVDLTLTLSSGNVNDLRIKLVSPDGYQSIVLNPQNNVDGAEAVSNWTWTFGSEAFRDMHAKGNWTVSITDTAGNNLTSSVASYKLDIYGGAVTANDVYHYTDEFAKVAALDASRTVLHDVNGGSDWIDMGAIAGNAVIDLHAGATQTVNGAKFFTIAADTQIENVVTGDGADVIYGTDVANQIYAMRGNDTIFGSGGGDTIDGGTGLDTVHYGLSTAGVDVDLTRASQLYGFAQGDVLKNVENLTGSAYADVLRGDAGVNVISGGDGNDILEGRGGADVLDGGAGVDTATYASSTAAVDVDLNRASQLGGDAAGDVLKTIENVTGSAYNDTLRGNAAANLLDGGAGADWISGGGGSDTLLGGAGDDHVFVNAPGRVVADGGLGSDTLDFSQLTNAIAFSLQTGAGQSADGTVVVSALNFEVVKGTAYNDTLTGGLLADQIDGGAGNDTLIGGAGNDTLTGGSGYDIFKFTAAGFGKDLITDFTAGQDKINLAGLGLKSLAGVSMALSGTTEIISIGSDTITLLNQKTLLASSDFMFA</sequence>
<dbReference type="InterPro" id="IPR018511">
    <property type="entry name" value="Hemolysin-typ_Ca-bd_CS"/>
</dbReference>
<evidence type="ECO:0000313" key="8">
    <source>
        <dbReference type="Proteomes" id="UP000239772"/>
    </source>
</evidence>
<evidence type="ECO:0000256" key="4">
    <source>
        <dbReference type="PIRSR" id="PIRSR615500-1"/>
    </source>
</evidence>
<dbReference type="InterPro" id="IPR023828">
    <property type="entry name" value="Peptidase_S8_Ser-AS"/>
</dbReference>
<comment type="similarity">
    <text evidence="5">Belongs to the peptidase S8 family.</text>
</comment>
<dbReference type="InterPro" id="IPR008979">
    <property type="entry name" value="Galactose-bd-like_sf"/>
</dbReference>
<dbReference type="Pfam" id="PF01483">
    <property type="entry name" value="P_proprotein"/>
    <property type="match status" value="1"/>
</dbReference>
<dbReference type="Gene3D" id="3.40.50.200">
    <property type="entry name" value="Peptidase S8/S53 domain"/>
    <property type="match status" value="1"/>
</dbReference>
<keyword evidence="1 5" id="KW-0645">Protease</keyword>
<dbReference type="SUPFAM" id="SSF52743">
    <property type="entry name" value="Subtilisin-like"/>
    <property type="match status" value="1"/>
</dbReference>